<evidence type="ECO:0000313" key="1">
    <source>
        <dbReference type="EMBL" id="KAI4817637.1"/>
    </source>
</evidence>
<protein>
    <submittedName>
        <fullName evidence="1">Uncharacterized protein</fullName>
    </submittedName>
</protein>
<keyword evidence="2" id="KW-1185">Reference proteome</keyword>
<organism evidence="1 2">
    <name type="scientific">Chaenocephalus aceratus</name>
    <name type="common">Blackfin icefish</name>
    <name type="synonym">Chaenichthys aceratus</name>
    <dbReference type="NCBI Taxonomy" id="36190"/>
    <lineage>
        <taxon>Eukaryota</taxon>
        <taxon>Metazoa</taxon>
        <taxon>Chordata</taxon>
        <taxon>Craniata</taxon>
        <taxon>Vertebrata</taxon>
        <taxon>Euteleostomi</taxon>
        <taxon>Actinopterygii</taxon>
        <taxon>Neopterygii</taxon>
        <taxon>Teleostei</taxon>
        <taxon>Neoteleostei</taxon>
        <taxon>Acanthomorphata</taxon>
        <taxon>Eupercaria</taxon>
        <taxon>Perciformes</taxon>
        <taxon>Notothenioidei</taxon>
        <taxon>Channichthyidae</taxon>
        <taxon>Chaenocephalus</taxon>
    </lineage>
</organism>
<comment type="caution">
    <text evidence="1">The sequence shown here is derived from an EMBL/GenBank/DDBJ whole genome shotgun (WGS) entry which is preliminary data.</text>
</comment>
<reference evidence="1" key="1">
    <citation type="submission" date="2022-05" db="EMBL/GenBank/DDBJ databases">
        <title>Chromosome-level genome of Chaenocephalus aceratus.</title>
        <authorList>
            <person name="Park H."/>
        </authorList>
    </citation>
    <scope>NUCLEOTIDE SEQUENCE</scope>
    <source>
        <strain evidence="1">KU_202001</strain>
    </source>
</reference>
<proteinExistence type="predicted"/>
<accession>A0ACB9WV24</accession>
<gene>
    <name evidence="1" type="ORF">KUCAC02_011020</name>
</gene>
<evidence type="ECO:0000313" key="2">
    <source>
        <dbReference type="Proteomes" id="UP001057452"/>
    </source>
</evidence>
<dbReference type="Proteomes" id="UP001057452">
    <property type="component" value="Chromosome 11"/>
</dbReference>
<sequence>MTVLQILPCSVSQLLSASKASSDLEFNQVSVVGVVRELAPFVKYVQYCLDDMTGPPLTDCTPLVFASPGSYVKVIGSLRSSTGERSLQAKHIRVITDLNEITSHMLEVVHAHMQVFKKKFDMNMNITAVPSEDLPSVQGQVLHVIRRGSVRDIGIGFNELQSQLDFLSIKDIKSSLTSLMDQGFVYHTIDESHFKSTDP</sequence>
<name>A0ACB9WV24_CHAAC</name>
<dbReference type="EMBL" id="CM043795">
    <property type="protein sequence ID" value="KAI4817637.1"/>
    <property type="molecule type" value="Genomic_DNA"/>
</dbReference>